<name>S6AD33_SULDS</name>
<feature type="compositionally biased region" description="Low complexity" evidence="1">
    <location>
        <begin position="8"/>
        <end position="28"/>
    </location>
</feature>
<dbReference type="HOGENOM" id="CLU_2169770_0_0_4"/>
<keyword evidence="3" id="KW-1185">Reference proteome</keyword>
<evidence type="ECO:0000256" key="1">
    <source>
        <dbReference type="SAM" id="MobiDB-lite"/>
    </source>
</evidence>
<proteinExistence type="predicted"/>
<gene>
    <name evidence="2" type="ORF">SCD_n02310</name>
</gene>
<evidence type="ECO:0000313" key="3">
    <source>
        <dbReference type="Proteomes" id="UP000015559"/>
    </source>
</evidence>
<dbReference type="Proteomes" id="UP000015559">
    <property type="component" value="Chromosome"/>
</dbReference>
<dbReference type="AlphaFoldDB" id="S6AD33"/>
<protein>
    <submittedName>
        <fullName evidence="2">Uncharacterized protein</fullName>
    </submittedName>
</protein>
<dbReference type="KEGG" id="sdr:SCD_n02310"/>
<dbReference type="EMBL" id="AP013066">
    <property type="protein sequence ID" value="BAN36118.1"/>
    <property type="molecule type" value="Genomic_DNA"/>
</dbReference>
<feature type="region of interest" description="Disordered" evidence="1">
    <location>
        <begin position="1"/>
        <end position="37"/>
    </location>
</feature>
<evidence type="ECO:0000313" key="2">
    <source>
        <dbReference type="EMBL" id="BAN36118.1"/>
    </source>
</evidence>
<feature type="region of interest" description="Disordered" evidence="1">
    <location>
        <begin position="89"/>
        <end position="110"/>
    </location>
</feature>
<sequence length="110" mass="12277">MRYVDSLPSSPSPVEAEEPAPVNAIRPARPVEPRTRVPRVIQRFGSKAGAEKGTGGTKAVRLEKRTASDRRGLCRRLQHGQAFLDTRTAEERRKQARRDNDIVTTLDEEG</sequence>
<organism evidence="2 3">
    <name type="scientific">Sulfuricella denitrificans (strain DSM 22764 / NBRC 105220 / skB26)</name>
    <dbReference type="NCBI Taxonomy" id="1163617"/>
    <lineage>
        <taxon>Bacteria</taxon>
        <taxon>Pseudomonadati</taxon>
        <taxon>Pseudomonadota</taxon>
        <taxon>Betaproteobacteria</taxon>
        <taxon>Nitrosomonadales</taxon>
        <taxon>Sulfuricellaceae</taxon>
        <taxon>Sulfuricella</taxon>
    </lineage>
</organism>
<feature type="compositionally biased region" description="Basic and acidic residues" evidence="1">
    <location>
        <begin position="89"/>
        <end position="101"/>
    </location>
</feature>
<accession>S6AD33</accession>
<reference evidence="2 3" key="1">
    <citation type="journal article" date="2012" name="Appl. Environ. Microbiol.">
        <title>Draft genome sequence of a psychrotolerant sulfur-oxidizing bacterium, Sulfuricella denitrificans skB26, and proteomic insights into cold adaptation.</title>
        <authorList>
            <person name="Watanabe T."/>
            <person name="Kojima H."/>
            <person name="Fukui M."/>
        </authorList>
    </citation>
    <scope>NUCLEOTIDE SEQUENCE [LARGE SCALE GENOMIC DNA]</scope>
    <source>
        <strain evidence="3">skB26</strain>
    </source>
</reference>